<evidence type="ECO:0000256" key="1">
    <source>
        <dbReference type="SAM" id="Phobius"/>
    </source>
</evidence>
<dbReference type="InterPro" id="IPR054484">
    <property type="entry name" value="ComC_SSD"/>
</dbReference>
<dbReference type="OrthoDB" id="19767at2759"/>
<feature type="domain" description="DUF7035" evidence="4">
    <location>
        <begin position="710"/>
        <end position="830"/>
    </location>
</feature>
<evidence type="ECO:0000313" key="6">
    <source>
        <dbReference type="Proteomes" id="UP000007797"/>
    </source>
</evidence>
<feature type="transmembrane region" description="Helical" evidence="1">
    <location>
        <begin position="21"/>
        <end position="41"/>
    </location>
</feature>
<proteinExistence type="predicted"/>
<dbReference type="OMA" id="IESNTHA"/>
<dbReference type="Proteomes" id="UP000007797">
    <property type="component" value="Unassembled WGS sequence"/>
</dbReference>
<accession>F4PMT4</accession>
<sequence>MSIKDEEYLFNVLYLYFRKERMGSSSSLSFLILILFIIIQFTKPQGVIPISTDTNNTNLLVKYFIPNDAKIFMDSSDGCSNIHYQFVVSRPIQIVTSGATLMFQDPTTNHQFYSVQGGDMMLSPEETQLLKIQYIENDQTLEFDIQSITCQRPPTFTGSLVSNQVIYDRVFQTYSFLLENVSFSFRDPTCQLNFGQTSGDICFTYLVSPSIYRVVIEKRTETILPQSFNVTISSSTSSQMIVSITNPISSDADLNIGNYSIIQSTPSNQQYYQVITPTFMMTSPVNVSVGRSLSIYQEEMAQSRQMMMPSTGRLDGPVSYWFVDLVQPMSSQRYYPMSFPTTSTPIFAPTISISSAVFSNIQFSGPRPIQVANVTQLNTATFTASEQGGASFIKYQQGNRAFDISKYPFGLKSISDGRVIVGASYPWLPEMRQDSFAFIMGNQNIIQQSENLRTAQIVTLPTTNPIPILTRVEVSVINLNQYTIIIGCLSQSPIHRIEISDGINLSILDQSNIVQQDDRFNSTYQALINNVLVPPPPTILTITLFDLAGRLNIYKSGNAFDFDFNIVPSFNLNFTIKNITSFNFDKTTITNNQIQKIKLNVKMTHPDINWSPIFKLKRPIDKYIENKQTLYSNIPPLPSDNVPQAELFYGKLVNGFYEFDISVPQGYYEGPLDYEIFCKGWDGALMSIYAKKTFNSIVPQVTVVSGNTDDNIGPFINVITIDSTDTTESRSSNRIVLLTIAFNISDSFNGFDSGLVTLVSEGDFTQYQFTLSANDRQSGNANQGIYNKTIKIYSCPSRSIRFEYVSLTDKGGNRNVYNRWEASLLVNPLSVALPVFGDTNYRIYNVVCSLPSETIVSTLSTPTIANLTFSPTILSSFTSTPIAFKLTLSLSKPTYGLSQLHLPSIYLTNIRGQVLEVPLNLDGSPTGDQIEFSGNITVPYMYGFGGEFLAVGVYGIIDNALNPLGYDTADLLVALPNIINNGVITAPKMDWTPKILHIVDKITQSGGNSITVNGCNFGSLDKPLPVVGYFDLMDGSTPIQVKSFATKQLGVENQYQIIFTQPQLKSDRLSLYVSDGLGSVSISTNSIILVSKDFIYQESLFPCPKDSNDKICGGNGVCTKTGCQCSTGYTGSGCTSVKIPHDSLKMEFNQDKPSLNMFIKDQDNNKESSSSEETAKTKTFISIIELREISIDGDTLKSYPLNDWDYVGSFNSNRSSTLYNYTTVIRQGDNTTSTINVTIEHFNTTSDVMIDFADANFTVQDSTIKYTISMSNYSFSSRLNTLQLIMDSVITRNTSSDSCSSSESGSFNGAENDVAWIQLRVDSVSLYVQCIKNAEADDRTIYVTNKILEESVSNDTTITVQDPSKQSVKRLAINIPYYDRYFVIDPNFQAILNMESDTSPNQKCSSSDDGGVSRSLIIGLTVALVGASIVIGITIFFAIKYKYAIQYRIDKLSQKMTVIKKK</sequence>
<dbReference type="Pfam" id="PF22933">
    <property type="entry name" value="ComC_SSD"/>
    <property type="match status" value="1"/>
</dbReference>
<gene>
    <name evidence="5" type="ORF">DFA_05812</name>
</gene>
<keyword evidence="1" id="KW-0812">Transmembrane</keyword>
<dbReference type="InterPro" id="IPR055462">
    <property type="entry name" value="DUF7034"/>
</dbReference>
<dbReference type="PANTHER" id="PTHR31378">
    <property type="entry name" value="EGF-LIKE DOMAIN-CONTAINING PROTEIN-RELATED-RELATED"/>
    <property type="match status" value="1"/>
</dbReference>
<feature type="domain" description="DUF7034" evidence="3">
    <location>
        <begin position="862"/>
        <end position="981"/>
    </location>
</feature>
<protein>
    <recommendedName>
        <fullName evidence="7">EGF-like domain-containing protein</fullName>
    </recommendedName>
</protein>
<evidence type="ECO:0000259" key="2">
    <source>
        <dbReference type="Pfam" id="PF22933"/>
    </source>
</evidence>
<reference evidence="6" key="1">
    <citation type="journal article" date="2011" name="Genome Res.">
        <title>Phylogeny-wide analysis of social amoeba genomes highlights ancient origins for complex intercellular communication.</title>
        <authorList>
            <person name="Heidel A.J."/>
            <person name="Lawal H.M."/>
            <person name="Felder M."/>
            <person name="Schilde C."/>
            <person name="Helps N.R."/>
            <person name="Tunggal B."/>
            <person name="Rivero F."/>
            <person name="John U."/>
            <person name="Schleicher M."/>
            <person name="Eichinger L."/>
            <person name="Platzer M."/>
            <person name="Noegel A.A."/>
            <person name="Schaap P."/>
            <person name="Gloeckner G."/>
        </authorList>
    </citation>
    <scope>NUCLEOTIDE SEQUENCE [LARGE SCALE GENOMIC DNA]</scope>
    <source>
        <strain evidence="6">SH3</strain>
    </source>
</reference>
<feature type="transmembrane region" description="Helical" evidence="1">
    <location>
        <begin position="1416"/>
        <end position="1439"/>
    </location>
</feature>
<dbReference type="KEGG" id="dfa:DFA_05812"/>
<keyword evidence="1" id="KW-0472">Membrane</keyword>
<dbReference type="InterPro" id="IPR055463">
    <property type="entry name" value="DUF7035"/>
</dbReference>
<name>F4PMT4_CACFS</name>
<keyword evidence="1" id="KW-1133">Transmembrane helix</keyword>
<dbReference type="Pfam" id="PF23034">
    <property type="entry name" value="DUF7035"/>
    <property type="match status" value="1"/>
</dbReference>
<evidence type="ECO:0008006" key="7">
    <source>
        <dbReference type="Google" id="ProtNLM"/>
    </source>
</evidence>
<dbReference type="Pfam" id="PF23033">
    <property type="entry name" value="DUF7034"/>
    <property type="match status" value="1"/>
</dbReference>
<evidence type="ECO:0000259" key="4">
    <source>
        <dbReference type="Pfam" id="PF23034"/>
    </source>
</evidence>
<evidence type="ECO:0000313" key="5">
    <source>
        <dbReference type="EMBL" id="EGG23678.1"/>
    </source>
</evidence>
<dbReference type="Gene3D" id="2.10.25.10">
    <property type="entry name" value="Laminin"/>
    <property type="match status" value="1"/>
</dbReference>
<evidence type="ECO:0000259" key="3">
    <source>
        <dbReference type="Pfam" id="PF23033"/>
    </source>
</evidence>
<dbReference type="PANTHER" id="PTHR31378:SF17">
    <property type="match status" value="1"/>
</dbReference>
<feature type="domain" description="ComC supersandwich" evidence="2">
    <location>
        <begin position="1175"/>
        <end position="1389"/>
    </location>
</feature>
<keyword evidence="6" id="KW-1185">Reference proteome</keyword>
<dbReference type="GeneID" id="14874905"/>
<organism evidence="5 6">
    <name type="scientific">Cavenderia fasciculata</name>
    <name type="common">Slime mold</name>
    <name type="synonym">Dictyostelium fasciculatum</name>
    <dbReference type="NCBI Taxonomy" id="261658"/>
    <lineage>
        <taxon>Eukaryota</taxon>
        <taxon>Amoebozoa</taxon>
        <taxon>Evosea</taxon>
        <taxon>Eumycetozoa</taxon>
        <taxon>Dictyostelia</taxon>
        <taxon>Acytosteliales</taxon>
        <taxon>Cavenderiaceae</taxon>
        <taxon>Cavenderia</taxon>
    </lineage>
</organism>
<dbReference type="RefSeq" id="XP_004361529.1">
    <property type="nucleotide sequence ID" value="XM_004361472.1"/>
</dbReference>
<dbReference type="EMBL" id="GL883008">
    <property type="protein sequence ID" value="EGG23678.1"/>
    <property type="molecule type" value="Genomic_DNA"/>
</dbReference>